<proteinExistence type="inferred from homology"/>
<dbReference type="Gene3D" id="1.10.630.10">
    <property type="entry name" value="Cytochrome P450"/>
    <property type="match status" value="1"/>
</dbReference>
<accession>A0A0U1P460</accession>
<keyword evidence="2 7" id="KW-0349">Heme</keyword>
<gene>
    <name evidence="8" type="ORF">BN000_05116</name>
</gene>
<dbReference type="InterPro" id="IPR002397">
    <property type="entry name" value="Cyt_P450_B"/>
</dbReference>
<comment type="similarity">
    <text evidence="1 7">Belongs to the cytochrome P450 family.</text>
</comment>
<protein>
    <submittedName>
        <fullName evidence="8">Cytochrome P450 for pimelic acid formation for biotin biosynthesis</fullName>
    </submittedName>
</protein>
<evidence type="ECO:0000313" key="8">
    <source>
        <dbReference type="EMBL" id="CRK85057.1"/>
    </source>
</evidence>
<dbReference type="GO" id="GO:0016705">
    <property type="term" value="F:oxidoreductase activity, acting on paired donors, with incorporation or reduction of molecular oxygen"/>
    <property type="evidence" value="ECO:0007669"/>
    <property type="project" value="InterPro"/>
</dbReference>
<dbReference type="SUPFAM" id="SSF48264">
    <property type="entry name" value="Cytochrome P450"/>
    <property type="match status" value="1"/>
</dbReference>
<keyword evidence="5 7" id="KW-0408">Iron</keyword>
<dbReference type="PRINTS" id="PR00359">
    <property type="entry name" value="BP450"/>
</dbReference>
<evidence type="ECO:0000256" key="2">
    <source>
        <dbReference type="ARBA" id="ARBA00022617"/>
    </source>
</evidence>
<dbReference type="Pfam" id="PF00067">
    <property type="entry name" value="p450"/>
    <property type="match status" value="1"/>
</dbReference>
<evidence type="ECO:0000313" key="9">
    <source>
        <dbReference type="Proteomes" id="UP000199087"/>
    </source>
</evidence>
<evidence type="ECO:0000256" key="4">
    <source>
        <dbReference type="ARBA" id="ARBA00023002"/>
    </source>
</evidence>
<dbReference type="GO" id="GO:0004497">
    <property type="term" value="F:monooxygenase activity"/>
    <property type="evidence" value="ECO:0007669"/>
    <property type="project" value="UniProtKB-KW"/>
</dbReference>
<dbReference type="PANTHER" id="PTHR46696">
    <property type="entry name" value="P450, PUTATIVE (EUROFUNG)-RELATED"/>
    <property type="match status" value="1"/>
</dbReference>
<dbReference type="PANTHER" id="PTHR46696:SF1">
    <property type="entry name" value="CYTOCHROME P450 YJIB-RELATED"/>
    <property type="match status" value="1"/>
</dbReference>
<evidence type="ECO:0000256" key="6">
    <source>
        <dbReference type="ARBA" id="ARBA00023033"/>
    </source>
</evidence>
<dbReference type="STRING" id="1499688.BN000_05116"/>
<keyword evidence="6 7" id="KW-0503">Monooxygenase</keyword>
<dbReference type="PROSITE" id="PS00086">
    <property type="entry name" value="CYTOCHROME_P450"/>
    <property type="match status" value="1"/>
</dbReference>
<sequence>MPLIEDLLDKEVVNNPYPYFHQLRKEDPIYWNERWNGWVFTRYHDINKILLDHRFTAERIRPSKNMPEQMVLDMASTYEILSKWMVFNDPPNHTRIRMLVNKAFTPKAVEEMRPFMHEITDSLLNQVESSKKMDVIRDYAFLLPILVISKMLGLPDEDRDLLKQWSDDLLLLVFGAVKETNRHERAKNGLQQMVYYLEDVVQARQKNSQDDLITALVNAKEKGDALSMGEVISTCTLLIFGGHETTTNLIANGLYSLLKNPDQLEKLRSNPSLINTAIEELLRYEGPSKAIMRIAKEDVQIEDKRIKKGQRVLLMQNIANRDPEVFENPDKLDIARQSNHHLGFGKGIHYCLGAPLARLESTIAINQVLNRLKNIRLERTDLDWQPNIISRALKQLPIIFD</sequence>
<dbReference type="InterPro" id="IPR001128">
    <property type="entry name" value="Cyt_P450"/>
</dbReference>
<dbReference type="GO" id="GO:0020037">
    <property type="term" value="F:heme binding"/>
    <property type="evidence" value="ECO:0007669"/>
    <property type="project" value="InterPro"/>
</dbReference>
<reference evidence="9" key="1">
    <citation type="submission" date="2015-05" db="EMBL/GenBank/DDBJ databases">
        <authorList>
            <person name="Urmite Genomes"/>
        </authorList>
    </citation>
    <scope>NUCLEOTIDE SEQUENCE [LARGE SCALE GENOMIC DNA]</scope>
    <source>
        <strain evidence="9">LF1</strain>
    </source>
</reference>
<keyword evidence="4 7" id="KW-0560">Oxidoreductase</keyword>
<dbReference type="AlphaFoldDB" id="A0A0U1P460"/>
<keyword evidence="3 7" id="KW-0479">Metal-binding</keyword>
<organism evidence="8 9">
    <name type="scientific">Neobacillus massiliamazoniensis</name>
    <dbReference type="NCBI Taxonomy" id="1499688"/>
    <lineage>
        <taxon>Bacteria</taxon>
        <taxon>Bacillati</taxon>
        <taxon>Bacillota</taxon>
        <taxon>Bacilli</taxon>
        <taxon>Bacillales</taxon>
        <taxon>Bacillaceae</taxon>
        <taxon>Neobacillus</taxon>
    </lineage>
</organism>
<dbReference type="RefSeq" id="WP_090639670.1">
    <property type="nucleotide sequence ID" value="NZ_CVRB01000006.1"/>
</dbReference>
<keyword evidence="9" id="KW-1185">Reference proteome</keyword>
<dbReference type="CDD" id="cd20625">
    <property type="entry name" value="CYP164-like"/>
    <property type="match status" value="1"/>
</dbReference>
<dbReference type="FunFam" id="1.10.630.10:FF:000018">
    <property type="entry name" value="Cytochrome P450 monooxygenase"/>
    <property type="match status" value="1"/>
</dbReference>
<evidence type="ECO:0000256" key="7">
    <source>
        <dbReference type="RuleBase" id="RU000461"/>
    </source>
</evidence>
<dbReference type="PRINTS" id="PR00385">
    <property type="entry name" value="P450"/>
</dbReference>
<dbReference type="OrthoDB" id="9801155at2"/>
<dbReference type="Proteomes" id="UP000199087">
    <property type="component" value="Unassembled WGS sequence"/>
</dbReference>
<dbReference type="EMBL" id="CVRB01000006">
    <property type="protein sequence ID" value="CRK85057.1"/>
    <property type="molecule type" value="Genomic_DNA"/>
</dbReference>
<dbReference type="InterPro" id="IPR036396">
    <property type="entry name" value="Cyt_P450_sf"/>
</dbReference>
<evidence type="ECO:0000256" key="5">
    <source>
        <dbReference type="ARBA" id="ARBA00023004"/>
    </source>
</evidence>
<name>A0A0U1P460_9BACI</name>
<evidence type="ECO:0000256" key="1">
    <source>
        <dbReference type="ARBA" id="ARBA00010617"/>
    </source>
</evidence>
<evidence type="ECO:0000256" key="3">
    <source>
        <dbReference type="ARBA" id="ARBA00022723"/>
    </source>
</evidence>
<dbReference type="GO" id="GO:0005506">
    <property type="term" value="F:iron ion binding"/>
    <property type="evidence" value="ECO:0007669"/>
    <property type="project" value="InterPro"/>
</dbReference>
<dbReference type="InterPro" id="IPR017972">
    <property type="entry name" value="Cyt_P450_CS"/>
</dbReference>